<dbReference type="InterPro" id="IPR019383">
    <property type="entry name" value="Golgin_A_7/ERF4"/>
</dbReference>
<dbReference type="GO" id="GO:0031211">
    <property type="term" value="C:endoplasmic reticulum palmitoyltransferase complex"/>
    <property type="evidence" value="ECO:0007669"/>
    <property type="project" value="TreeGrafter"/>
</dbReference>
<feature type="region of interest" description="Disordered" evidence="7">
    <location>
        <begin position="139"/>
        <end position="231"/>
    </location>
</feature>
<comment type="similarity">
    <text evidence="2">Belongs to the ERF4 family.</text>
</comment>
<dbReference type="PANTHER" id="PTHR13254:SF0">
    <property type="entry name" value="GOLGIN SUBFAMILY A MEMBER 7_ERF4 DOMAIN-CONTAINING PROTEIN"/>
    <property type="match status" value="1"/>
</dbReference>
<feature type="compositionally biased region" description="Polar residues" evidence="7">
    <location>
        <begin position="163"/>
        <end position="172"/>
    </location>
</feature>
<evidence type="ECO:0000256" key="6">
    <source>
        <dbReference type="ARBA" id="ARBA00023136"/>
    </source>
</evidence>
<feature type="region of interest" description="Disordered" evidence="7">
    <location>
        <begin position="725"/>
        <end position="749"/>
    </location>
</feature>
<keyword evidence="10" id="KW-1185">Reference proteome</keyword>
<feature type="compositionally biased region" description="Low complexity" evidence="7">
    <location>
        <begin position="218"/>
        <end position="227"/>
    </location>
</feature>
<feature type="compositionally biased region" description="Pro residues" evidence="7">
    <location>
        <begin position="142"/>
        <end position="152"/>
    </location>
</feature>
<dbReference type="Pfam" id="PF10256">
    <property type="entry name" value="Erf4"/>
    <property type="match status" value="1"/>
</dbReference>
<evidence type="ECO:0000256" key="2">
    <source>
        <dbReference type="ARBA" id="ARBA00007732"/>
    </source>
</evidence>
<dbReference type="eggNOG" id="ENOG502S30T">
    <property type="taxonomic scope" value="Eukaryota"/>
</dbReference>
<evidence type="ECO:0000256" key="1">
    <source>
        <dbReference type="ARBA" id="ARBA00004406"/>
    </source>
</evidence>
<sequence length="749" mass="79975">MLGLDALAARPLSAVPLIQPRSRPSHCNGDGCCTETAAPAPATTTTPTAATATAAATAVAAAAPTTTAAPAPAAAAPASSSSPNLVTRALITNGPSCRARSQSRSRSRSRSRSLSRSPSCSCSSSSCCCCCPTSFFHHPQTRPSPTPTPTPTPTLTSQLLSTCDSDPSTRETLPTAHHPLQQSEVSHFGDTPTKPAEPPTPIRGTVGAGVKARGTGTGTSTGTSTGTALPEPAGRSFSGDAYWYHPHHHLAAHDQLERRSLFPLALAAASHLASARRQRPFLLSLPSEDLAHSTHPDAPPPITAAASLETLPPVHPGASTLPSPPAPTAPVHRRFESTRGAAYIPHEPFVQSPFLSKASATPRRLRRLSGAARLWNPTNSTPRRPTENKQRRRRPSTPPPANVPLSHPALDNSTDPADPVSTGAGHYPLLTLPELRQSRRSGSGRGSLQFDHRGNSDHRISLPRSVRHSYDEKRGATSSNPSPVDPEQASPGSLQPQDVDKGKGKAIMTPQPDEQQRGYSRDLERGPDIMDPRRHSNLSAGDGIGSAMSSDSSIMGEEVGDMGEEWGPQHPCYPHLNPHVPVDSAEYQNTRIIRVRRDWLIEGDLAPTFSNLYPEILDPAGLSEQEFRRVIEKLNGELIPIFNPYDWRNIVDSMLGLVTGWLWDDFGLTGVKARLTRLENWMDQWNKEIEKTAGAYEGASAPKLIPLRRTGYMTLDIQISDPEVAAAPSTPGASATGVMPMEPPTAVTA</sequence>
<feature type="region of interest" description="Disordered" evidence="7">
    <location>
        <begin position="311"/>
        <end position="331"/>
    </location>
</feature>
<feature type="domain" description="Golgin subfamily A member 7/ERF4" evidence="8">
    <location>
        <begin position="592"/>
        <end position="716"/>
    </location>
</feature>
<proteinExistence type="inferred from homology"/>
<feature type="compositionally biased region" description="Low complexity" evidence="7">
    <location>
        <begin position="725"/>
        <end position="737"/>
    </location>
</feature>
<dbReference type="Proteomes" id="UP000008698">
    <property type="component" value="Unassembled WGS sequence"/>
</dbReference>
<dbReference type="PANTHER" id="PTHR13254">
    <property type="entry name" value="GOLGI AUTOANTIGEN, GOLGIN SUBFAMILY A, 7"/>
    <property type="match status" value="1"/>
</dbReference>
<organism evidence="10">
    <name type="scientific">Verticillium alfalfae (strain VaMs.102 / ATCC MYA-4576 / FGSC 10136)</name>
    <name type="common">Verticillium wilt of alfalfa</name>
    <name type="synonym">Verticillium albo-atrum</name>
    <dbReference type="NCBI Taxonomy" id="526221"/>
    <lineage>
        <taxon>Eukaryota</taxon>
        <taxon>Fungi</taxon>
        <taxon>Dikarya</taxon>
        <taxon>Ascomycota</taxon>
        <taxon>Pezizomycotina</taxon>
        <taxon>Sordariomycetes</taxon>
        <taxon>Hypocreomycetidae</taxon>
        <taxon>Glomerellales</taxon>
        <taxon>Plectosphaerellaceae</taxon>
        <taxon>Verticillium</taxon>
    </lineage>
</organism>
<dbReference type="OMA" id="TINTCPP"/>
<accession>C9SUV1</accession>
<comment type="subcellular location">
    <subcellularLocation>
        <location evidence="1">Endoplasmic reticulum membrane</location>
        <topology evidence="1">Peripheral membrane protein</topology>
    </subcellularLocation>
</comment>
<gene>
    <name evidence="9" type="ORF">VDBG_08676</name>
</gene>
<dbReference type="GeneID" id="9534268"/>
<feature type="compositionally biased region" description="Low complexity" evidence="7">
    <location>
        <begin position="153"/>
        <end position="162"/>
    </location>
</feature>
<feature type="region of interest" description="Disordered" evidence="7">
    <location>
        <begin position="92"/>
        <end position="125"/>
    </location>
</feature>
<evidence type="ECO:0000256" key="4">
    <source>
        <dbReference type="ARBA" id="ARBA00018463"/>
    </source>
</evidence>
<dbReference type="OrthoDB" id="5377273at2759"/>
<name>C9SUV1_VERA1</name>
<evidence type="ECO:0000259" key="8">
    <source>
        <dbReference type="Pfam" id="PF10256"/>
    </source>
</evidence>
<feature type="compositionally biased region" description="Low complexity" evidence="7">
    <location>
        <begin position="114"/>
        <end position="124"/>
    </location>
</feature>
<dbReference type="HOGENOM" id="CLU_018540_1_0_1"/>
<dbReference type="GO" id="GO:0005789">
    <property type="term" value="C:endoplasmic reticulum membrane"/>
    <property type="evidence" value="ECO:0007669"/>
    <property type="project" value="UniProtKB-SubCell"/>
</dbReference>
<evidence type="ECO:0000256" key="7">
    <source>
        <dbReference type="SAM" id="MobiDB-lite"/>
    </source>
</evidence>
<reference evidence="10" key="1">
    <citation type="journal article" date="2011" name="PLoS Pathog.">
        <title>Comparative genomics yields insights into niche adaptation of plant vascular wilt pathogens.</title>
        <authorList>
            <person name="Klosterman S.J."/>
            <person name="Subbarao K.V."/>
            <person name="Kang S."/>
            <person name="Veronese P."/>
            <person name="Gold S.E."/>
            <person name="Thomma B.P.H.J."/>
            <person name="Chen Z."/>
            <person name="Henrissat B."/>
            <person name="Lee Y.-H."/>
            <person name="Park J."/>
            <person name="Garcia-Pedrajas M.D."/>
            <person name="Barbara D.J."/>
            <person name="Anchieta A."/>
            <person name="de Jonge R."/>
            <person name="Santhanam P."/>
            <person name="Maruthachalam K."/>
            <person name="Atallah Z."/>
            <person name="Amyotte S.G."/>
            <person name="Paz Z."/>
            <person name="Inderbitzin P."/>
            <person name="Hayes R.J."/>
            <person name="Heiman D.I."/>
            <person name="Young S."/>
            <person name="Zeng Q."/>
            <person name="Engels R."/>
            <person name="Galagan J."/>
            <person name="Cuomo C.A."/>
            <person name="Dobinson K.F."/>
            <person name="Ma L.-J."/>
        </authorList>
    </citation>
    <scope>NUCLEOTIDE SEQUENCE [LARGE SCALE GENOMIC DNA]</scope>
    <source>
        <strain evidence="10">VaMs.102 / ATCC MYA-4576 / FGSC 10136</strain>
    </source>
</reference>
<dbReference type="STRING" id="526221.C9SUV1"/>
<feature type="compositionally biased region" description="Basic residues" evidence="7">
    <location>
        <begin position="101"/>
        <end position="113"/>
    </location>
</feature>
<dbReference type="InterPro" id="IPR051371">
    <property type="entry name" value="Ras_palmitoyltransferase"/>
</dbReference>
<feature type="compositionally biased region" description="Basic and acidic residues" evidence="7">
    <location>
        <begin position="450"/>
        <end position="460"/>
    </location>
</feature>
<evidence type="ECO:0000313" key="10">
    <source>
        <dbReference type="Proteomes" id="UP000008698"/>
    </source>
</evidence>
<evidence type="ECO:0000313" key="9">
    <source>
        <dbReference type="EMBL" id="EEY22566.1"/>
    </source>
</evidence>
<dbReference type="RefSeq" id="XP_003000880.1">
    <property type="nucleotide sequence ID" value="XM_003000834.1"/>
</dbReference>
<evidence type="ECO:0000256" key="5">
    <source>
        <dbReference type="ARBA" id="ARBA00022824"/>
    </source>
</evidence>
<dbReference type="AlphaFoldDB" id="C9SUV1"/>
<dbReference type="GO" id="GO:0006612">
    <property type="term" value="P:protein targeting to membrane"/>
    <property type="evidence" value="ECO:0007669"/>
    <property type="project" value="TreeGrafter"/>
</dbReference>
<comment type="subunit">
    <text evidence="3">Interacts with ERF2.</text>
</comment>
<feature type="compositionally biased region" description="Basic and acidic residues" evidence="7">
    <location>
        <begin position="514"/>
        <end position="534"/>
    </location>
</feature>
<dbReference type="EMBL" id="DS985226">
    <property type="protein sequence ID" value="EEY22566.1"/>
    <property type="molecule type" value="Genomic_DNA"/>
</dbReference>
<feature type="region of interest" description="Disordered" evidence="7">
    <location>
        <begin position="368"/>
        <end position="555"/>
    </location>
</feature>
<keyword evidence="5" id="KW-0256">Endoplasmic reticulum</keyword>
<keyword evidence="6" id="KW-0472">Membrane</keyword>
<evidence type="ECO:0000256" key="3">
    <source>
        <dbReference type="ARBA" id="ARBA00011396"/>
    </source>
</evidence>
<protein>
    <recommendedName>
        <fullName evidence="4">Ras modification protein ERF4</fullName>
    </recommendedName>
</protein>
<dbReference type="KEGG" id="val:VDBG_08676"/>